<dbReference type="AlphaFoldDB" id="A0A7M7RFB9"/>
<organism evidence="4 5">
    <name type="scientific">Strongylocentrotus purpuratus</name>
    <name type="common">Purple sea urchin</name>
    <dbReference type="NCBI Taxonomy" id="7668"/>
    <lineage>
        <taxon>Eukaryota</taxon>
        <taxon>Metazoa</taxon>
        <taxon>Echinodermata</taxon>
        <taxon>Eleutherozoa</taxon>
        <taxon>Echinozoa</taxon>
        <taxon>Echinoidea</taxon>
        <taxon>Euechinoidea</taxon>
        <taxon>Echinacea</taxon>
        <taxon>Camarodonta</taxon>
        <taxon>Echinidea</taxon>
        <taxon>Strongylocentrotidae</taxon>
        <taxon>Strongylocentrotus</taxon>
    </lineage>
</organism>
<dbReference type="InterPro" id="IPR002087">
    <property type="entry name" value="Anti_prolifrtn"/>
</dbReference>
<feature type="domain" description="Anti-proliferative protein" evidence="3">
    <location>
        <begin position="1"/>
        <end position="108"/>
    </location>
</feature>
<dbReference type="InterPro" id="IPR036054">
    <property type="entry name" value="BTG-like_sf"/>
</dbReference>
<dbReference type="SMART" id="SM00099">
    <property type="entry name" value="btg1"/>
    <property type="match status" value="1"/>
</dbReference>
<name>A0A7M7RFB9_STRPU</name>
<dbReference type="OrthoDB" id="19928at2759"/>
<evidence type="ECO:0000313" key="4">
    <source>
        <dbReference type="EnsemblMetazoa" id="XP_792782"/>
    </source>
</evidence>
<dbReference type="PANTHER" id="PTHR22978:SF44">
    <property type="entry name" value="PROTEIN BTG3-LIKE PROTEIN"/>
    <property type="match status" value="1"/>
</dbReference>
<dbReference type="InterPro" id="IPR033332">
    <property type="entry name" value="BTG"/>
</dbReference>
<dbReference type="OMA" id="PYRGNGF"/>
<dbReference type="Gene3D" id="3.90.640.90">
    <property type="entry name" value="Anti-proliferative protein, N-terminal domain"/>
    <property type="match status" value="1"/>
</dbReference>
<evidence type="ECO:0000259" key="3">
    <source>
        <dbReference type="SMART" id="SM00099"/>
    </source>
</evidence>
<evidence type="ECO:0000313" key="5">
    <source>
        <dbReference type="Proteomes" id="UP000007110"/>
    </source>
</evidence>
<sequence length="221" mass="25156">MKDEIAAAVVFLTRIVKRNTSLTAEQMSKFSEKLALTLIEKFRNHWYEDKPSKGQAYRCIRVSRNEPRDSVISKTAKDCGIHYNHLNLPAELCLWVDPLEVSCRFGERGTVCEVATFNQQTLTDNRPSTPVSSSNNAFNENNANQLSPTPSPPSSPPRQLVINDNLRPNSGRKMVNSSQYVFNRNATNTPRVIQRPQNKVWVRQPNPEQYRWVNKSIAGRA</sequence>
<accession>A0A7M7RFB9</accession>
<dbReference type="EnsemblMetazoa" id="XM_787689">
    <property type="protein sequence ID" value="XP_792782"/>
    <property type="gene ID" value="LOC587987"/>
</dbReference>
<dbReference type="PRINTS" id="PR00310">
    <property type="entry name" value="ANTIPRLFBTG1"/>
</dbReference>
<dbReference type="GeneID" id="587987"/>
<dbReference type="Proteomes" id="UP000007110">
    <property type="component" value="Unassembled WGS sequence"/>
</dbReference>
<dbReference type="GO" id="GO:0005634">
    <property type="term" value="C:nucleus"/>
    <property type="evidence" value="ECO:0000318"/>
    <property type="project" value="GO_Central"/>
</dbReference>
<dbReference type="Pfam" id="PF07742">
    <property type="entry name" value="BTG"/>
    <property type="match status" value="1"/>
</dbReference>
<reference evidence="4" key="2">
    <citation type="submission" date="2021-01" db="UniProtKB">
        <authorList>
            <consortium name="EnsemblMetazoa"/>
        </authorList>
    </citation>
    <scope>IDENTIFICATION</scope>
</reference>
<dbReference type="RefSeq" id="XP_792782.2">
    <property type="nucleotide sequence ID" value="XM_787689.5"/>
</dbReference>
<proteinExistence type="inferred from homology"/>
<feature type="region of interest" description="Disordered" evidence="2">
    <location>
        <begin position="122"/>
        <end position="175"/>
    </location>
</feature>
<dbReference type="KEGG" id="spu:587987"/>
<keyword evidence="5" id="KW-1185">Reference proteome</keyword>
<dbReference type="GO" id="GO:0005737">
    <property type="term" value="C:cytoplasm"/>
    <property type="evidence" value="ECO:0000318"/>
    <property type="project" value="GO_Central"/>
</dbReference>
<protein>
    <recommendedName>
        <fullName evidence="3">Anti-proliferative protein domain-containing protein</fullName>
    </recommendedName>
</protein>
<dbReference type="PANTHER" id="PTHR22978">
    <property type="entry name" value="B-CELL TRANSLOCATION GENE"/>
    <property type="match status" value="1"/>
</dbReference>
<comment type="similarity">
    <text evidence="1">Belongs to the BTG family.</text>
</comment>
<reference evidence="5" key="1">
    <citation type="submission" date="2015-02" db="EMBL/GenBank/DDBJ databases">
        <title>Genome sequencing for Strongylocentrotus purpuratus.</title>
        <authorList>
            <person name="Murali S."/>
            <person name="Liu Y."/>
            <person name="Vee V."/>
            <person name="English A."/>
            <person name="Wang M."/>
            <person name="Skinner E."/>
            <person name="Han Y."/>
            <person name="Muzny D.M."/>
            <person name="Worley K.C."/>
            <person name="Gibbs R.A."/>
        </authorList>
    </citation>
    <scope>NUCLEOTIDE SEQUENCE</scope>
</reference>
<dbReference type="FunCoup" id="A0A7M7RFB9">
    <property type="interactions" value="462"/>
</dbReference>
<dbReference type="InParanoid" id="A0A7M7RFB9"/>
<dbReference type="FunFam" id="3.90.640.90:FF:000002">
    <property type="entry name" value="BTG anti-proliferation factor 4"/>
    <property type="match status" value="1"/>
</dbReference>
<feature type="compositionally biased region" description="Low complexity" evidence="2">
    <location>
        <begin position="132"/>
        <end position="148"/>
    </location>
</feature>
<evidence type="ECO:0000256" key="2">
    <source>
        <dbReference type="SAM" id="MobiDB-lite"/>
    </source>
</evidence>
<feature type="compositionally biased region" description="Polar residues" evidence="2">
    <location>
        <begin position="122"/>
        <end position="131"/>
    </location>
</feature>
<dbReference type="SUPFAM" id="SSF160696">
    <property type="entry name" value="BTG domain-like"/>
    <property type="match status" value="1"/>
</dbReference>
<evidence type="ECO:0000256" key="1">
    <source>
        <dbReference type="ARBA" id="ARBA00007989"/>
    </source>
</evidence>